<dbReference type="PROSITE" id="PS50850">
    <property type="entry name" value="MFS"/>
    <property type="match status" value="1"/>
</dbReference>
<dbReference type="InterPro" id="IPR036259">
    <property type="entry name" value="MFS_trans_sf"/>
</dbReference>
<feature type="transmembrane region" description="Helical" evidence="5">
    <location>
        <begin position="72"/>
        <end position="92"/>
    </location>
</feature>
<dbReference type="SUPFAM" id="SSF103473">
    <property type="entry name" value="MFS general substrate transporter"/>
    <property type="match status" value="1"/>
</dbReference>
<keyword evidence="4 5" id="KW-0472">Membrane</keyword>
<evidence type="ECO:0000256" key="4">
    <source>
        <dbReference type="ARBA" id="ARBA00023136"/>
    </source>
</evidence>
<sequence length="391" mass="40424">MLRMPHFLRVLSGSWMGRLPMAMAAVSIPLSLREAGADYAFVGTAAACFAIASALGAPALGRLVDRVGQTLVLAPTALLAAAGFIMIAVAPAQHSTVLTGAVLAGLFTPPLEPCLRVLWPDIADKKQLDSVYAVDSAAQEMVFVAGPLLVSLCLAIATPVTSLWLQAGLCLAGVLVFATAAPSRRWRPTAHDRHWLGPLRKPGLIIALVAPAGAGMAIGTLNVLVVSYAERHEIFGGAPMLLTVHSLASLVSVLAYGAVTWKMETRKRLLFSSGGLLLGYALLTLVPPPVPMFGIMVVAGVFLAPTLVSVFKLIGELAPTGTATEAFAWLVTLFAAGNSLGAAIVGMVLHNGNMHLAAACGAFGALGCLVLLASGYRLLATPAKELSTASH</sequence>
<keyword evidence="2 5" id="KW-0812">Transmembrane</keyword>
<keyword evidence="3 5" id="KW-1133">Transmembrane helix</keyword>
<dbReference type="PANTHER" id="PTHR23542:SF1">
    <property type="entry name" value="MAJOR FACILITATOR SUPERFAMILY (MFS) PROFILE DOMAIN-CONTAINING PROTEIN"/>
    <property type="match status" value="1"/>
</dbReference>
<evidence type="ECO:0000256" key="5">
    <source>
        <dbReference type="SAM" id="Phobius"/>
    </source>
</evidence>
<feature type="transmembrane region" description="Helical" evidence="5">
    <location>
        <begin position="269"/>
        <end position="286"/>
    </location>
</feature>
<evidence type="ECO:0000256" key="1">
    <source>
        <dbReference type="ARBA" id="ARBA00004651"/>
    </source>
</evidence>
<organism evidence="7">
    <name type="scientific">Streptomyces candidus</name>
    <dbReference type="NCBI Taxonomy" id="67283"/>
    <lineage>
        <taxon>Bacteria</taxon>
        <taxon>Bacillati</taxon>
        <taxon>Actinomycetota</taxon>
        <taxon>Actinomycetes</taxon>
        <taxon>Kitasatosporales</taxon>
        <taxon>Streptomycetaceae</taxon>
        <taxon>Streptomyces</taxon>
    </lineage>
</organism>
<reference evidence="7" key="1">
    <citation type="journal article" date="2019" name="J. ISSAAS">
        <title>The biosynthetic gene cluster of the C-nucleoside antibiotic pyrazomycin with a rare pyrazole moiety.</title>
        <authorList>
            <person name="Zhao G."/>
            <person name="Yao S."/>
            <person name="Rothchild K.W."/>
            <person name="Liu T."/>
            <person name="Liu Y."/>
            <person name="Lian J."/>
            <person name="He H.-Y."/>
            <person name="Ryan K.S."/>
            <person name="Du Y.-L."/>
        </authorList>
    </citation>
    <scope>NUCLEOTIDE SEQUENCE</scope>
</reference>
<feature type="transmembrane region" description="Helical" evidence="5">
    <location>
        <begin position="326"/>
        <end position="349"/>
    </location>
</feature>
<evidence type="ECO:0000256" key="3">
    <source>
        <dbReference type="ARBA" id="ARBA00022989"/>
    </source>
</evidence>
<feature type="transmembrane region" description="Helical" evidence="5">
    <location>
        <begin position="234"/>
        <end position="257"/>
    </location>
</feature>
<dbReference type="InterPro" id="IPR020846">
    <property type="entry name" value="MFS_dom"/>
</dbReference>
<evidence type="ECO:0000256" key="2">
    <source>
        <dbReference type="ARBA" id="ARBA00022692"/>
    </source>
</evidence>
<evidence type="ECO:0000259" key="6">
    <source>
        <dbReference type="PROSITE" id="PS50850"/>
    </source>
</evidence>
<dbReference type="GO" id="GO:0005886">
    <property type="term" value="C:plasma membrane"/>
    <property type="evidence" value="ECO:0007669"/>
    <property type="project" value="UniProtKB-SubCell"/>
</dbReference>
<comment type="subcellular location">
    <subcellularLocation>
        <location evidence="1">Cell membrane</location>
        <topology evidence="1">Multi-pass membrane protein</topology>
    </subcellularLocation>
</comment>
<feature type="transmembrane region" description="Helical" evidence="5">
    <location>
        <begin position="292"/>
        <end position="314"/>
    </location>
</feature>
<dbReference type="GO" id="GO:0022857">
    <property type="term" value="F:transmembrane transporter activity"/>
    <property type="evidence" value="ECO:0007669"/>
    <property type="project" value="InterPro"/>
</dbReference>
<evidence type="ECO:0000313" key="7">
    <source>
        <dbReference type="EMBL" id="QDO67110.1"/>
    </source>
</evidence>
<name>A0A516ELC1_9ACTN</name>
<dbReference type="AlphaFoldDB" id="A0A516ELC1"/>
<dbReference type="PANTHER" id="PTHR23542">
    <property type="match status" value="1"/>
</dbReference>
<feature type="transmembrane region" description="Helical" evidence="5">
    <location>
        <begin position="140"/>
        <end position="157"/>
    </location>
</feature>
<dbReference type="Gene3D" id="1.20.1250.20">
    <property type="entry name" value="MFS general substrate transporter like domains"/>
    <property type="match status" value="1"/>
</dbReference>
<feature type="transmembrane region" description="Helical" evidence="5">
    <location>
        <begin position="163"/>
        <end position="183"/>
    </location>
</feature>
<dbReference type="InterPro" id="IPR011701">
    <property type="entry name" value="MFS"/>
</dbReference>
<proteinExistence type="predicted"/>
<protein>
    <submittedName>
        <fullName evidence="7">PyrA</fullName>
    </submittedName>
</protein>
<feature type="transmembrane region" description="Helical" evidence="5">
    <location>
        <begin position="204"/>
        <end position="228"/>
    </location>
</feature>
<feature type="transmembrane region" description="Helical" evidence="5">
    <location>
        <begin position="355"/>
        <end position="379"/>
    </location>
</feature>
<dbReference type="EMBL" id="MN170532">
    <property type="protein sequence ID" value="QDO67110.1"/>
    <property type="molecule type" value="Genomic_DNA"/>
</dbReference>
<dbReference type="Pfam" id="PF07690">
    <property type="entry name" value="MFS_1"/>
    <property type="match status" value="1"/>
</dbReference>
<accession>A0A516ELC1</accession>
<feature type="domain" description="Major facilitator superfamily (MFS) profile" evidence="6">
    <location>
        <begin position="1"/>
        <end position="385"/>
    </location>
</feature>
<feature type="transmembrane region" description="Helical" evidence="5">
    <location>
        <begin position="40"/>
        <end position="60"/>
    </location>
</feature>
<gene>
    <name evidence="7" type="primary">pyrA</name>
</gene>
<feature type="transmembrane region" description="Helical" evidence="5">
    <location>
        <begin position="98"/>
        <end position="119"/>
    </location>
</feature>